<reference evidence="1 2" key="1">
    <citation type="submission" date="2023-10" db="EMBL/GenBank/DDBJ databases">
        <title>Complete genome sequence of a Sphingomonadaceae bacterium.</title>
        <authorList>
            <person name="Yan C."/>
        </authorList>
    </citation>
    <scope>NUCLEOTIDE SEQUENCE [LARGE SCALE GENOMIC DNA]</scope>
    <source>
        <strain evidence="1 2">SCSIO 66989</strain>
    </source>
</reference>
<evidence type="ECO:0000313" key="2">
    <source>
        <dbReference type="Proteomes" id="UP001302429"/>
    </source>
</evidence>
<gene>
    <name evidence="1" type="ORF">RB602_12150</name>
</gene>
<evidence type="ECO:0000313" key="1">
    <source>
        <dbReference type="EMBL" id="WOE74592.1"/>
    </source>
</evidence>
<dbReference type="AlphaFoldDB" id="A0AA97F7N2"/>
<keyword evidence="2" id="KW-1185">Reference proteome</keyword>
<accession>A0AA97F7N2</accession>
<dbReference type="RefSeq" id="WP_317080850.1">
    <property type="nucleotide sequence ID" value="NZ_CP136594.1"/>
</dbReference>
<proteinExistence type="predicted"/>
<protein>
    <submittedName>
        <fullName evidence="1">Antitoxin</fullName>
    </submittedName>
</protein>
<dbReference type="EMBL" id="CP136594">
    <property type="protein sequence ID" value="WOE74592.1"/>
    <property type="molecule type" value="Genomic_DNA"/>
</dbReference>
<dbReference type="KEGG" id="acoa:RB602_12150"/>
<name>A0AA97F7N2_9SPHN</name>
<sequence length="301" mass="33305">MVKPKQLSGYDHRVTEACERVLVTLLRGLGPYKESVYLVGGLVPHYIVRERPPKVPAHAGTGDVDIVIDLALLTNVDAYRTLEENLHSIGFARAENDNGVKRSWQWQIEVEEGLIVLLEFLTEGPEGKAGVAEPLPSDGNVSAIHIPHASIIPDFYEETEITAELLGGDGISAETIKFANIVGFTCLKAFAFEQRNERKDAHDLVYCFEHMEGAPDAVIKQLAEAMQSRHADVLAKALDMLEKRFCDGEVEGYLKDGPVAVAKFELGENLDEEMRNQLILRQRNVSEIVSKLVLGVRDNCG</sequence>
<organism evidence="1 2">
    <name type="scientific">Alterisphingorhabdus coralli</name>
    <dbReference type="NCBI Taxonomy" id="3071408"/>
    <lineage>
        <taxon>Bacteria</taxon>
        <taxon>Pseudomonadati</taxon>
        <taxon>Pseudomonadota</taxon>
        <taxon>Alphaproteobacteria</taxon>
        <taxon>Sphingomonadales</taxon>
        <taxon>Sphingomonadaceae</taxon>
        <taxon>Alterisphingorhabdus (ex Yan et al. 2024)</taxon>
    </lineage>
</organism>
<dbReference type="Proteomes" id="UP001302429">
    <property type="component" value="Chromosome"/>
</dbReference>